<dbReference type="InterPro" id="IPR037198">
    <property type="entry name" value="MutL_C_sf"/>
</dbReference>
<dbReference type="SUPFAM" id="SSF55874">
    <property type="entry name" value="ATPase domain of HSP90 chaperone/DNA topoisomerase II/histidine kinase"/>
    <property type="match status" value="1"/>
</dbReference>
<dbReference type="SUPFAM" id="SSF118116">
    <property type="entry name" value="DNA mismatch repair protein MutL"/>
    <property type="match status" value="1"/>
</dbReference>
<evidence type="ECO:0000259" key="7">
    <source>
        <dbReference type="SMART" id="SM01340"/>
    </source>
</evidence>
<comment type="similarity">
    <text evidence="1 5">Belongs to the DNA mismatch repair MutL/HexB family.</text>
</comment>
<reference evidence="9" key="1">
    <citation type="submission" date="2014-07" db="EMBL/GenBank/DDBJ databases">
        <authorList>
            <person name="Santos-Garcia D."/>
        </authorList>
    </citation>
    <scope>NUCLEOTIDE SEQUENCE [LARGE SCALE GENOMIC DNA]</scope>
</reference>
<dbReference type="InterPro" id="IPR042121">
    <property type="entry name" value="MutL_C_regsub"/>
</dbReference>
<dbReference type="SMART" id="SM00853">
    <property type="entry name" value="MutL_C"/>
    <property type="match status" value="1"/>
</dbReference>
<proteinExistence type="inferred from homology"/>
<dbReference type="EMBL" id="LM655252">
    <property type="protein sequence ID" value="CDZ16307.1"/>
    <property type="molecule type" value="Genomic_DNA"/>
</dbReference>
<accession>A0A078KE38</accession>
<dbReference type="GO" id="GO:0030983">
    <property type="term" value="F:mismatched DNA binding"/>
    <property type="evidence" value="ECO:0007669"/>
    <property type="project" value="InterPro"/>
</dbReference>
<dbReference type="Proteomes" id="UP000032420">
    <property type="component" value="Chromosome I"/>
</dbReference>
<dbReference type="InterPro" id="IPR014790">
    <property type="entry name" value="MutL_C"/>
</dbReference>
<dbReference type="PATRIC" id="fig|1495769.3.peg.29"/>
<dbReference type="Gene3D" id="3.30.565.10">
    <property type="entry name" value="Histidine kinase-like ATPase, C-terminal domain"/>
    <property type="match status" value="1"/>
</dbReference>
<feature type="domain" description="MutL C-terminal dimerisation" evidence="6">
    <location>
        <begin position="366"/>
        <end position="510"/>
    </location>
</feature>
<evidence type="ECO:0000259" key="6">
    <source>
        <dbReference type="SMART" id="SM00853"/>
    </source>
</evidence>
<dbReference type="InterPro" id="IPR014721">
    <property type="entry name" value="Ribsml_uS5_D2-typ_fold_subgr"/>
</dbReference>
<evidence type="ECO:0000256" key="1">
    <source>
        <dbReference type="ARBA" id="ARBA00006082"/>
    </source>
</evidence>
<evidence type="ECO:0000256" key="3">
    <source>
        <dbReference type="ARBA" id="ARBA00022763"/>
    </source>
</evidence>
<dbReference type="InterPro" id="IPR014762">
    <property type="entry name" value="DNA_mismatch_repair_CS"/>
</dbReference>
<evidence type="ECO:0000256" key="2">
    <source>
        <dbReference type="ARBA" id="ARBA00021975"/>
    </source>
</evidence>
<dbReference type="InterPro" id="IPR042120">
    <property type="entry name" value="MutL_C_dimsub"/>
</dbReference>
<evidence type="ECO:0000313" key="9">
    <source>
        <dbReference type="Proteomes" id="UP000032420"/>
    </source>
</evidence>
<dbReference type="NCBIfam" id="TIGR00585">
    <property type="entry name" value="mutl"/>
    <property type="match status" value="1"/>
</dbReference>
<dbReference type="InterPro" id="IPR020568">
    <property type="entry name" value="Ribosomal_Su5_D2-typ_SF"/>
</dbReference>
<sequence length="553" mass="64143">MNNKIKNINKINILSNYLTQQIAAGEIIERPSSVFKELVENSIDAGSNNIYIELEGGGINMIKIIDDGCGIAKQELLLAISRHTTSKIKTIDDLKNITTLGFRGEALAAIRSVSKLEIISNIYDIRTKGWRIYTEGMNVVNTIIPSPHYNGTSIIMRDLFFNTPARRKFLCKVKTEYDHIEKIFRCLALSRFNINWTLKHNKKIIYKLFNSNNTYDREKYISDIMKCNFINNSLYVNFKESNLKLWGWLGLPTYTRYNSDQQYFFVNGRIVRNIIIQNAIRNVYHDVLFRGREPMFLLYLELDPNQVDINVHPNKSKIRFHDSNRIYNFLFFNLNKVLAKTYAGFNILNKDNTQLKNNKIPNLGYALAQLHNYILSQNINGLLIVDIHAAHERIIYERLKNQINNRNIQTQILLIPISITVSELQLDIALNNKKIFKKFGIKISSAGPETIVVRQIPTLIINMKHNLQIIIPKMIEEIHKFGQSNNIIIYFNKILSTIACYASVRANRILTIPEMNALLRDMEITERSNQCNHGRPTFIELSLNNLDKLFLRR</sequence>
<dbReference type="InterPro" id="IPR036890">
    <property type="entry name" value="HATPase_C_sf"/>
</dbReference>
<keyword evidence="3 5" id="KW-0227">DNA damage</keyword>
<evidence type="ECO:0000313" key="8">
    <source>
        <dbReference type="EMBL" id="CDZ16307.1"/>
    </source>
</evidence>
<evidence type="ECO:0000256" key="5">
    <source>
        <dbReference type="HAMAP-Rule" id="MF_00149"/>
    </source>
</evidence>
<dbReference type="InterPro" id="IPR038973">
    <property type="entry name" value="MutL/Mlh/Pms-like"/>
</dbReference>
<keyword evidence="4 5" id="KW-0234">DNA repair</keyword>
<gene>
    <name evidence="5 8" type="primary">mutL</name>
    <name evidence="8" type="ORF">CEM_035</name>
</gene>
<dbReference type="PROSITE" id="PS00058">
    <property type="entry name" value="DNA_MISMATCH_REPAIR_1"/>
    <property type="match status" value="1"/>
</dbReference>
<dbReference type="CDD" id="cd03482">
    <property type="entry name" value="MutL_Trans_MutL"/>
    <property type="match status" value="1"/>
</dbReference>
<keyword evidence="9" id="KW-1185">Reference proteome</keyword>
<dbReference type="CDD" id="cd16926">
    <property type="entry name" value="HATPase_MutL-MLH-PMS-like"/>
    <property type="match status" value="1"/>
</dbReference>
<dbReference type="KEGG" id="eme:CEM_035"/>
<dbReference type="SUPFAM" id="SSF54211">
    <property type="entry name" value="Ribosomal protein S5 domain 2-like"/>
    <property type="match status" value="1"/>
</dbReference>
<dbReference type="GO" id="GO:0140664">
    <property type="term" value="F:ATP-dependent DNA damage sensor activity"/>
    <property type="evidence" value="ECO:0007669"/>
    <property type="project" value="InterPro"/>
</dbReference>
<name>A0A078KE38_9GAMM</name>
<comment type="function">
    <text evidence="5">This protein is involved in the repair of mismatches in DNA. It is required for dam-dependent methyl-directed DNA mismatch repair. May act as a 'molecular matchmaker', a protein that promotes the formation of a stable complex between two or more DNA-binding proteins in an ATP-dependent manner without itself being part of a final effector complex.</text>
</comment>
<feature type="domain" description="DNA mismatch repair protein S5" evidence="7">
    <location>
        <begin position="221"/>
        <end position="339"/>
    </location>
</feature>
<dbReference type="SMART" id="SM01340">
    <property type="entry name" value="DNA_mis_repair"/>
    <property type="match status" value="1"/>
</dbReference>
<dbReference type="PANTHER" id="PTHR10073">
    <property type="entry name" value="DNA MISMATCH REPAIR PROTEIN MLH, PMS, MUTL"/>
    <property type="match status" value="1"/>
</dbReference>
<dbReference type="PANTHER" id="PTHR10073:SF12">
    <property type="entry name" value="DNA MISMATCH REPAIR PROTEIN MLH1"/>
    <property type="match status" value="1"/>
</dbReference>
<dbReference type="GO" id="GO:0016887">
    <property type="term" value="F:ATP hydrolysis activity"/>
    <property type="evidence" value="ECO:0007669"/>
    <property type="project" value="InterPro"/>
</dbReference>
<dbReference type="InterPro" id="IPR013507">
    <property type="entry name" value="DNA_mismatch_S5_2-like"/>
</dbReference>
<dbReference type="AlphaFoldDB" id="A0A078KE38"/>
<dbReference type="STRING" id="1495769.CEM_035"/>
<organism evidence="8 9">
    <name type="scientific">Candidatus Johnevansia muelleri</name>
    <dbReference type="NCBI Taxonomy" id="1495769"/>
    <lineage>
        <taxon>Bacteria</taxon>
        <taxon>Pseudomonadati</taxon>
        <taxon>Pseudomonadota</taxon>
        <taxon>Gammaproteobacteria</taxon>
        <taxon>Candidatus Johnevansiales</taxon>
        <taxon>Candidatus Johnevansiaceae</taxon>
        <taxon>Candidatus Johnevansia</taxon>
    </lineage>
</organism>
<evidence type="ECO:0000256" key="4">
    <source>
        <dbReference type="ARBA" id="ARBA00023204"/>
    </source>
</evidence>
<dbReference type="Pfam" id="PF01119">
    <property type="entry name" value="DNA_mis_repair"/>
    <property type="match status" value="1"/>
</dbReference>
<dbReference type="Gene3D" id="3.30.230.10">
    <property type="match status" value="1"/>
</dbReference>
<dbReference type="Pfam" id="PF13589">
    <property type="entry name" value="HATPase_c_3"/>
    <property type="match status" value="1"/>
</dbReference>
<dbReference type="OrthoDB" id="9763467at2"/>
<dbReference type="Gene3D" id="3.30.1370.100">
    <property type="entry name" value="MutL, C-terminal domain, regulatory subdomain"/>
    <property type="match status" value="1"/>
</dbReference>
<dbReference type="GO" id="GO:0006298">
    <property type="term" value="P:mismatch repair"/>
    <property type="evidence" value="ECO:0007669"/>
    <property type="project" value="UniProtKB-UniRule"/>
</dbReference>
<dbReference type="InterPro" id="IPR020667">
    <property type="entry name" value="DNA_mismatch_repair_MutL"/>
</dbReference>
<dbReference type="GO" id="GO:0005524">
    <property type="term" value="F:ATP binding"/>
    <property type="evidence" value="ECO:0007669"/>
    <property type="project" value="InterPro"/>
</dbReference>
<dbReference type="HOGENOM" id="CLU_004131_4_2_6"/>
<dbReference type="Gene3D" id="3.30.1540.20">
    <property type="entry name" value="MutL, C-terminal domain, dimerisation subdomain"/>
    <property type="match status" value="1"/>
</dbReference>
<dbReference type="Pfam" id="PF08676">
    <property type="entry name" value="MutL_C"/>
    <property type="match status" value="1"/>
</dbReference>
<dbReference type="GO" id="GO:0032300">
    <property type="term" value="C:mismatch repair complex"/>
    <property type="evidence" value="ECO:0007669"/>
    <property type="project" value="InterPro"/>
</dbReference>
<dbReference type="HAMAP" id="MF_00149">
    <property type="entry name" value="DNA_mis_repair"/>
    <property type="match status" value="1"/>
</dbReference>
<dbReference type="InterPro" id="IPR002099">
    <property type="entry name" value="MutL/Mlh/PMS"/>
</dbReference>
<dbReference type="FunFam" id="3.30.565.10:FF:000003">
    <property type="entry name" value="DNA mismatch repair endonuclease MutL"/>
    <property type="match status" value="1"/>
</dbReference>
<protein>
    <recommendedName>
        <fullName evidence="2 5">DNA mismatch repair protein MutL</fullName>
    </recommendedName>
</protein>